<dbReference type="RefSeq" id="XP_039122480.1">
    <property type="nucleotide sequence ID" value="XM_039266546.1"/>
</dbReference>
<evidence type="ECO:0000259" key="2">
    <source>
        <dbReference type="PROSITE" id="PS50812"/>
    </source>
</evidence>
<organism evidence="3 4">
    <name type="scientific">Dioscorea cayennensis subsp. rotundata</name>
    <name type="common">White Guinea yam</name>
    <name type="synonym">Dioscorea rotundata</name>
    <dbReference type="NCBI Taxonomy" id="55577"/>
    <lineage>
        <taxon>Eukaryota</taxon>
        <taxon>Viridiplantae</taxon>
        <taxon>Streptophyta</taxon>
        <taxon>Embryophyta</taxon>
        <taxon>Tracheophyta</taxon>
        <taxon>Spermatophyta</taxon>
        <taxon>Magnoliopsida</taxon>
        <taxon>Liliopsida</taxon>
        <taxon>Dioscoreales</taxon>
        <taxon>Dioscoreaceae</taxon>
        <taxon>Dioscorea</taxon>
    </lineage>
</organism>
<protein>
    <submittedName>
        <fullName evidence="4">Uncharacterized protein At1g51745-like isoform X1</fullName>
    </submittedName>
</protein>
<accession>A0AB40B5F8</accession>
<proteinExistence type="predicted"/>
<reference evidence="4" key="1">
    <citation type="submission" date="2025-08" db="UniProtKB">
        <authorList>
            <consortium name="RefSeq"/>
        </authorList>
    </citation>
    <scope>IDENTIFICATION</scope>
</reference>
<dbReference type="Pfam" id="PF00855">
    <property type="entry name" value="PWWP"/>
    <property type="match status" value="1"/>
</dbReference>
<dbReference type="SUPFAM" id="SSF63748">
    <property type="entry name" value="Tudor/PWWP/MBT"/>
    <property type="match status" value="1"/>
</dbReference>
<evidence type="ECO:0000313" key="4">
    <source>
        <dbReference type="RefSeq" id="XP_039122480.1"/>
    </source>
</evidence>
<dbReference type="PANTHER" id="PTHR33697:SF1">
    <property type="entry name" value="TUDOR_PWWP_MBT SUPERFAMILY PROTEIN"/>
    <property type="match status" value="1"/>
</dbReference>
<dbReference type="CDD" id="cd05162">
    <property type="entry name" value="PWWP"/>
    <property type="match status" value="1"/>
</dbReference>
<dbReference type="Gene3D" id="2.30.30.140">
    <property type="match status" value="1"/>
</dbReference>
<dbReference type="PANTHER" id="PTHR33697">
    <property type="entry name" value="T17B22.17 PROTEIN-RELATED"/>
    <property type="match status" value="1"/>
</dbReference>
<evidence type="ECO:0000256" key="1">
    <source>
        <dbReference type="SAM" id="MobiDB-lite"/>
    </source>
</evidence>
<dbReference type="InterPro" id="IPR000313">
    <property type="entry name" value="PWWP_dom"/>
</dbReference>
<evidence type="ECO:0000313" key="3">
    <source>
        <dbReference type="Proteomes" id="UP001515500"/>
    </source>
</evidence>
<feature type="domain" description="PWWP" evidence="2">
    <location>
        <begin position="18"/>
        <end position="80"/>
    </location>
</feature>
<dbReference type="AlphaFoldDB" id="A0AB40B5F8"/>
<keyword evidence="3" id="KW-1185">Reference proteome</keyword>
<feature type="compositionally biased region" description="Polar residues" evidence="1">
    <location>
        <begin position="178"/>
        <end position="202"/>
    </location>
</feature>
<dbReference type="InterPro" id="IPR044679">
    <property type="entry name" value="PWWP2-like"/>
</dbReference>
<feature type="region of interest" description="Disordered" evidence="1">
    <location>
        <begin position="175"/>
        <end position="207"/>
    </location>
</feature>
<dbReference type="GeneID" id="120259023"/>
<dbReference type="Proteomes" id="UP001515500">
    <property type="component" value="Chromosome 4"/>
</dbReference>
<gene>
    <name evidence="4" type="primary">LOC120259023</name>
</gene>
<name>A0AB40B5F8_DIOCR</name>
<sequence>MGSYHEEKIMAGSDYATAGSLVWVRRRNGSWWPGRVLGLDELPDECSVPPRSGTPIKLLGKEDGSMDWYNLGKSTRVKAFRCGEYDEDIERAKVSAGNSNKKAPNAGKYVRREDAILHALELESIHSSSESQKSYPGSINLMDKRDYKSATQPKPASTQSKKPFCMSRKHEIHDEASTQEFSQSIVSFEEPNNPSTTATQLTQKKRWKTPYDSENDHLEETRRTRGLQDLGLRTVSQKKGSILVCRKGSPLSSKFDNVFSDDIPVKSCKSSFLSLKRKQSMGTHVHVNSKKKSRRRQLTKVLEGKTQILNPSACQIAVVDQSSFVEFIKREDKTLKSFVVNTIEVSACHGSHRSGTSHEGSSLDVSGNTYGGTLDGSSSCSDMEDHDHSNSLEFSGNKCPARPNVPLANGETRDFGCSSGLDASRKFHPCAPRQFCQLSKAGTITHLHDSETFSTNHPIQLHCARHIVGNKKSRLNIKGKRKSKYVTLSKTTHSDSCLDGADQSGTYLMERAGDNKISGTSSDGHLVKYCSSSDDVSDGPQLETSKAADLCHMNSLEQGFANEVHVQSAEDLTDTSYALPFARYSETAFTGDVAVSTVPHEKSSLHHVTICSEYQVSDLANGMLKASRLYDVKLNVERNYHEPHVPQASLQSNLDDLAIVGHSVTVEVLQNCSSDALLKKTECHPITTKTELLIKKRGNVITKSTPKSRFGMRTRSQSQSQSRVKIQHMISGHLMLGSPFLRSKSSRSKHKKSGFSQRKIRRLSSITIDRRRTVADRKLVVEKIVSPAIACIPLRLVFSRINEALTNSARPSSCI</sequence>
<dbReference type="PROSITE" id="PS50812">
    <property type="entry name" value="PWWP"/>
    <property type="match status" value="1"/>
</dbReference>